<keyword evidence="4" id="KW-1185">Reference proteome</keyword>
<evidence type="ECO:0000313" key="3">
    <source>
        <dbReference type="EMBL" id="CAG5093925.1"/>
    </source>
</evidence>
<proteinExistence type="inferred from homology"/>
<feature type="transmembrane region" description="Helical" evidence="2">
    <location>
        <begin position="131"/>
        <end position="150"/>
    </location>
</feature>
<keyword evidence="2" id="KW-0812">Transmembrane</keyword>
<feature type="transmembrane region" description="Helical" evidence="2">
    <location>
        <begin position="425"/>
        <end position="444"/>
    </location>
</feature>
<dbReference type="InterPro" id="IPR036259">
    <property type="entry name" value="MFS_trans_sf"/>
</dbReference>
<evidence type="ECO:0000313" key="4">
    <source>
        <dbReference type="Proteomes" id="UP000786811"/>
    </source>
</evidence>
<comment type="caution">
    <text evidence="3">The sequence shown here is derived from an EMBL/GenBank/DDBJ whole genome shotgun (WGS) entry which is preliminary data.</text>
</comment>
<dbReference type="SUPFAM" id="SSF103473">
    <property type="entry name" value="MFS general substrate transporter"/>
    <property type="match status" value="1"/>
</dbReference>
<evidence type="ECO:0000256" key="2">
    <source>
        <dbReference type="SAM" id="Phobius"/>
    </source>
</evidence>
<name>A0A8J2HCH9_COTCN</name>
<dbReference type="GO" id="GO:0015293">
    <property type="term" value="F:symporter activity"/>
    <property type="evidence" value="ECO:0007669"/>
    <property type="project" value="InterPro"/>
</dbReference>
<sequence>MDNQSTNSVEHDYTEIVQRLSRKQKWAYGVGHVLNDVCASMWFTYLIVFFHFVLGFNPILSGVVLLIGQIADAVSTPFIGLQSDKNDDFWLCRYGRRKTWHLIGTICVVFSFPFIFSRCINCYQADQWAQIIYYSSFIIIFQFGWAAVQISHLSMIPDLTPTEHERTELTAIRYTFTVFSNVFVYGITWAVLHISSDDLSNQIGPKDVYKFQHIVLIGMAVGIIASITFHSIIQETPHDSTGPIRRNLRPASSFLRDIKFYQVAVVYMTTRLFVNISQIYVPLYLHDTLKMPATSLAIIPLIMYLSSFKVSLIIEKINTKFGRKNSYALGVLMGICACVWIWFGQGPNFVRLYIYPVSLLLGSSGSIMLVTSLGVTADLIGPNTESGAFVYGAMSFTDKLSNGFVVMAIQYTIHKINTPNYYRDVLSLVCGGSAIIGLLMLLSIRSIRSQIDDGRQYRNIQSEETFEPSEADSRVIVDNT</sequence>
<feature type="transmembrane region" description="Helical" evidence="2">
    <location>
        <begin position="294"/>
        <end position="314"/>
    </location>
</feature>
<dbReference type="Pfam" id="PF13347">
    <property type="entry name" value="MFS_2"/>
    <property type="match status" value="1"/>
</dbReference>
<dbReference type="FunFam" id="1.20.1250.20:FF:000431">
    <property type="entry name" value="Predicted protein"/>
    <property type="match status" value="1"/>
</dbReference>
<dbReference type="PANTHER" id="PTHR11328">
    <property type="entry name" value="MAJOR FACILITATOR SUPERFAMILY DOMAIN-CONTAINING PROTEIN"/>
    <property type="match status" value="1"/>
</dbReference>
<organism evidence="3 4">
    <name type="scientific">Cotesia congregata</name>
    <name type="common">Parasitoid wasp</name>
    <name type="synonym">Apanteles congregatus</name>
    <dbReference type="NCBI Taxonomy" id="51543"/>
    <lineage>
        <taxon>Eukaryota</taxon>
        <taxon>Metazoa</taxon>
        <taxon>Ecdysozoa</taxon>
        <taxon>Arthropoda</taxon>
        <taxon>Hexapoda</taxon>
        <taxon>Insecta</taxon>
        <taxon>Pterygota</taxon>
        <taxon>Neoptera</taxon>
        <taxon>Endopterygota</taxon>
        <taxon>Hymenoptera</taxon>
        <taxon>Apocrita</taxon>
        <taxon>Ichneumonoidea</taxon>
        <taxon>Braconidae</taxon>
        <taxon>Microgastrinae</taxon>
        <taxon>Cotesia</taxon>
    </lineage>
</organism>
<dbReference type="GO" id="GO:0005886">
    <property type="term" value="C:plasma membrane"/>
    <property type="evidence" value="ECO:0007669"/>
    <property type="project" value="TreeGrafter"/>
</dbReference>
<dbReference type="InterPro" id="IPR039672">
    <property type="entry name" value="MFS_2"/>
</dbReference>
<feature type="transmembrane region" description="Helical" evidence="2">
    <location>
        <begin position="355"/>
        <end position="376"/>
    </location>
</feature>
<gene>
    <name evidence="3" type="ORF">HICCMSTLAB_LOCUS7251</name>
</gene>
<accession>A0A8J2HCH9</accession>
<dbReference type="Gene3D" id="1.20.1250.20">
    <property type="entry name" value="MFS general substrate transporter like domains"/>
    <property type="match status" value="2"/>
</dbReference>
<dbReference type="EMBL" id="CAJNRD030001120">
    <property type="protein sequence ID" value="CAG5093925.1"/>
    <property type="molecule type" value="Genomic_DNA"/>
</dbReference>
<comment type="similarity">
    <text evidence="1">Belongs to the major facilitator superfamily.</text>
</comment>
<keyword evidence="2" id="KW-1133">Transmembrane helix</keyword>
<dbReference type="PANTHER" id="PTHR11328:SF28">
    <property type="entry name" value="MAJOR FACILITATOR SUPERFAMILY DOMAIN-CONTAINING PROTEIN 12"/>
    <property type="match status" value="1"/>
</dbReference>
<dbReference type="CDD" id="cd17491">
    <property type="entry name" value="MFS_MFSD12"/>
    <property type="match status" value="1"/>
</dbReference>
<dbReference type="Proteomes" id="UP000786811">
    <property type="component" value="Unassembled WGS sequence"/>
</dbReference>
<feature type="transmembrane region" description="Helical" evidence="2">
    <location>
        <begin position="388"/>
        <end position="413"/>
    </location>
</feature>
<evidence type="ECO:0000256" key="1">
    <source>
        <dbReference type="ARBA" id="ARBA00008335"/>
    </source>
</evidence>
<protein>
    <submittedName>
        <fullName evidence="3">Similar to MFSD12: Major facilitator superfamily domain-containing protein 12 (Homo sapiens)</fullName>
    </submittedName>
</protein>
<keyword evidence="2" id="KW-0472">Membrane</keyword>
<reference evidence="3" key="1">
    <citation type="submission" date="2021-04" db="EMBL/GenBank/DDBJ databases">
        <authorList>
            <person name="Chebbi M.A.C M."/>
        </authorList>
    </citation>
    <scope>NUCLEOTIDE SEQUENCE</scope>
</reference>
<dbReference type="GO" id="GO:0008643">
    <property type="term" value="P:carbohydrate transport"/>
    <property type="evidence" value="ECO:0007669"/>
    <property type="project" value="InterPro"/>
</dbReference>
<feature type="transmembrane region" description="Helical" evidence="2">
    <location>
        <begin position="171"/>
        <end position="191"/>
    </location>
</feature>
<feature type="transmembrane region" description="Helical" evidence="2">
    <location>
        <begin position="211"/>
        <end position="233"/>
    </location>
</feature>
<feature type="transmembrane region" description="Helical" evidence="2">
    <location>
        <begin position="99"/>
        <end position="116"/>
    </location>
</feature>
<dbReference type="OrthoDB" id="1730117at2759"/>
<dbReference type="AlphaFoldDB" id="A0A8J2HCH9"/>
<feature type="transmembrane region" description="Helical" evidence="2">
    <location>
        <begin position="326"/>
        <end position="343"/>
    </location>
</feature>